<proteinExistence type="predicted"/>
<evidence type="ECO:0000259" key="1">
    <source>
        <dbReference type="Pfam" id="PF12937"/>
    </source>
</evidence>
<dbReference type="CDD" id="cd09917">
    <property type="entry name" value="F-box_SF"/>
    <property type="match status" value="1"/>
</dbReference>
<evidence type="ECO:0000313" key="2">
    <source>
        <dbReference type="EMBL" id="KAF5834135.1"/>
    </source>
</evidence>
<comment type="caution">
    <text evidence="2">The sequence shown here is derived from an EMBL/GenBank/DDBJ whole genome shotgun (WGS) entry which is preliminary data.</text>
</comment>
<sequence>MAFLGAGQDAEADQDAEPTQLFGLPEEVLMHIISFVESPADVRSALLTCRGALARAADPYLQVKGEKKSK</sequence>
<dbReference type="SUPFAM" id="SSF81383">
    <property type="entry name" value="F-box domain"/>
    <property type="match status" value="1"/>
</dbReference>
<protein>
    <recommendedName>
        <fullName evidence="1">F-box domain-containing protein</fullName>
    </recommendedName>
</protein>
<accession>A0ABQ7GHQ7</accession>
<evidence type="ECO:0000313" key="3">
    <source>
        <dbReference type="Proteomes" id="UP000815325"/>
    </source>
</evidence>
<dbReference type="InterPro" id="IPR001810">
    <property type="entry name" value="F-box_dom"/>
</dbReference>
<name>A0ABQ7GHQ7_DUNSA</name>
<feature type="domain" description="F-box" evidence="1">
    <location>
        <begin position="23"/>
        <end position="52"/>
    </location>
</feature>
<organism evidence="2 3">
    <name type="scientific">Dunaliella salina</name>
    <name type="common">Green alga</name>
    <name type="synonym">Protococcus salinus</name>
    <dbReference type="NCBI Taxonomy" id="3046"/>
    <lineage>
        <taxon>Eukaryota</taxon>
        <taxon>Viridiplantae</taxon>
        <taxon>Chlorophyta</taxon>
        <taxon>core chlorophytes</taxon>
        <taxon>Chlorophyceae</taxon>
        <taxon>CS clade</taxon>
        <taxon>Chlamydomonadales</taxon>
        <taxon>Dunaliellaceae</taxon>
        <taxon>Dunaliella</taxon>
    </lineage>
</organism>
<gene>
    <name evidence="2" type="ORF">DUNSADRAFT_9296</name>
</gene>
<dbReference type="Pfam" id="PF12937">
    <property type="entry name" value="F-box-like"/>
    <property type="match status" value="1"/>
</dbReference>
<dbReference type="Gene3D" id="1.20.1280.50">
    <property type="match status" value="1"/>
</dbReference>
<dbReference type="Proteomes" id="UP000815325">
    <property type="component" value="Unassembled WGS sequence"/>
</dbReference>
<reference evidence="2" key="1">
    <citation type="submission" date="2017-08" db="EMBL/GenBank/DDBJ databases">
        <authorList>
            <person name="Polle J.E."/>
            <person name="Barry K."/>
            <person name="Cushman J."/>
            <person name="Schmutz J."/>
            <person name="Tran D."/>
            <person name="Hathwaick L.T."/>
            <person name="Yim W.C."/>
            <person name="Jenkins J."/>
            <person name="Mckie-Krisberg Z.M."/>
            <person name="Prochnik S."/>
            <person name="Lindquist E."/>
            <person name="Dockter R.B."/>
            <person name="Adam C."/>
            <person name="Molina H."/>
            <person name="Bunkerborg J."/>
            <person name="Jin E."/>
            <person name="Buchheim M."/>
            <person name="Magnuson J."/>
        </authorList>
    </citation>
    <scope>NUCLEOTIDE SEQUENCE</scope>
    <source>
        <strain evidence="2">CCAP 19/18</strain>
    </source>
</reference>
<dbReference type="EMBL" id="MU069773">
    <property type="protein sequence ID" value="KAF5834135.1"/>
    <property type="molecule type" value="Genomic_DNA"/>
</dbReference>
<keyword evidence="3" id="KW-1185">Reference proteome</keyword>
<dbReference type="InterPro" id="IPR036047">
    <property type="entry name" value="F-box-like_dom_sf"/>
</dbReference>